<accession>A0ABR8EYS8</accession>
<protein>
    <submittedName>
        <fullName evidence="1">Uncharacterized protein</fullName>
    </submittedName>
</protein>
<proteinExistence type="predicted"/>
<evidence type="ECO:0000313" key="1">
    <source>
        <dbReference type="EMBL" id="MBD2562664.1"/>
    </source>
</evidence>
<evidence type="ECO:0000313" key="2">
    <source>
        <dbReference type="Proteomes" id="UP000604661"/>
    </source>
</evidence>
<reference evidence="1 2" key="1">
    <citation type="journal article" date="2020" name="ISME J.">
        <title>Comparative genomics reveals insights into cyanobacterial evolution and habitat adaptation.</title>
        <authorList>
            <person name="Chen M.Y."/>
            <person name="Teng W.K."/>
            <person name="Zhao L."/>
            <person name="Hu C.X."/>
            <person name="Zhou Y.K."/>
            <person name="Han B.P."/>
            <person name="Song L.R."/>
            <person name="Shu W.S."/>
        </authorList>
    </citation>
    <scope>NUCLEOTIDE SEQUENCE [LARGE SCALE GENOMIC DNA]</scope>
    <source>
        <strain evidence="1 2">FACHB-391</strain>
    </source>
</reference>
<name>A0ABR8EYS8_NOSLI</name>
<dbReference type="Proteomes" id="UP000604661">
    <property type="component" value="Unassembled WGS sequence"/>
</dbReference>
<gene>
    <name evidence="1" type="ORF">H6G95_18995</name>
</gene>
<comment type="caution">
    <text evidence="1">The sequence shown here is derived from an EMBL/GenBank/DDBJ whole genome shotgun (WGS) entry which is preliminary data.</text>
</comment>
<dbReference type="RefSeq" id="WP_190894654.1">
    <property type="nucleotide sequence ID" value="NZ_JACJTE010000020.1"/>
</dbReference>
<keyword evidence="2" id="KW-1185">Reference proteome</keyword>
<sequence>MPQRKLGNAPSALYDTPRVEKLSPEAEARLFAESPTPKHFDALAQCL</sequence>
<dbReference type="EMBL" id="JACJTE010000020">
    <property type="protein sequence ID" value="MBD2562664.1"/>
    <property type="molecule type" value="Genomic_DNA"/>
</dbReference>
<organism evidence="1 2">
    <name type="scientific">Nostoc linckia FACHB-391</name>
    <dbReference type="NCBI Taxonomy" id="2692906"/>
    <lineage>
        <taxon>Bacteria</taxon>
        <taxon>Bacillati</taxon>
        <taxon>Cyanobacteriota</taxon>
        <taxon>Cyanophyceae</taxon>
        <taxon>Nostocales</taxon>
        <taxon>Nostocaceae</taxon>
        <taxon>Nostoc</taxon>
    </lineage>
</organism>